<accession>A0A5J5ET17</accession>
<dbReference type="AlphaFoldDB" id="A0A5J5ET17"/>
<dbReference type="Proteomes" id="UP000326924">
    <property type="component" value="Unassembled WGS sequence"/>
</dbReference>
<feature type="chain" id="PRO_5023942208" description="Lipoprotein" evidence="1">
    <location>
        <begin position="22"/>
        <end position="177"/>
    </location>
</feature>
<feature type="signal peptide" evidence="1">
    <location>
        <begin position="1"/>
        <end position="21"/>
    </location>
</feature>
<protein>
    <recommendedName>
        <fullName evidence="4">Lipoprotein</fullName>
    </recommendedName>
</protein>
<gene>
    <name evidence="2" type="ORF">FN846DRAFT_955441</name>
</gene>
<name>A0A5J5ET17_9PEZI</name>
<dbReference type="InParanoid" id="A0A5J5ET17"/>
<reference evidence="2 3" key="1">
    <citation type="submission" date="2019-09" db="EMBL/GenBank/DDBJ databases">
        <title>Draft genome of the ectomycorrhizal ascomycete Sphaerosporella brunnea.</title>
        <authorList>
            <consortium name="DOE Joint Genome Institute"/>
            <person name="Benucci G.M."/>
            <person name="Marozzi G."/>
            <person name="Antonielli L."/>
            <person name="Sanchez S."/>
            <person name="Marco P."/>
            <person name="Wang X."/>
            <person name="Falini L.B."/>
            <person name="Barry K."/>
            <person name="Haridas S."/>
            <person name="Lipzen A."/>
            <person name="Labutti K."/>
            <person name="Grigoriev I.V."/>
            <person name="Murat C."/>
            <person name="Martin F."/>
            <person name="Albertini E."/>
            <person name="Donnini D."/>
            <person name="Bonito G."/>
        </authorList>
    </citation>
    <scope>NUCLEOTIDE SEQUENCE [LARGE SCALE GENOMIC DNA]</scope>
    <source>
        <strain evidence="2 3">Sb_GMNB300</strain>
    </source>
</reference>
<evidence type="ECO:0000313" key="2">
    <source>
        <dbReference type="EMBL" id="KAA8902462.1"/>
    </source>
</evidence>
<dbReference type="EMBL" id="VXIS01000132">
    <property type="protein sequence ID" value="KAA8902462.1"/>
    <property type="molecule type" value="Genomic_DNA"/>
</dbReference>
<sequence>MQLPTLILTVATLLFPACASACVVPFIVLNGVNYAFRLQVQSPTHPSIDGRYVNFVGVGTPGDYRSVLAPAGAAMRVGFRDKKLSLAGMKHTAYLQSGGGSEQRVSFVIAPSTPLQVMARYACDENDKQQLVLVPLDAAGESGGKQFCVKKKAGEYGLYVKPLDDKGEISNQCSKHR</sequence>
<proteinExistence type="predicted"/>
<comment type="caution">
    <text evidence="2">The sequence shown here is derived from an EMBL/GenBank/DDBJ whole genome shotgun (WGS) entry which is preliminary data.</text>
</comment>
<dbReference type="OrthoDB" id="5303033at2759"/>
<evidence type="ECO:0000256" key="1">
    <source>
        <dbReference type="SAM" id="SignalP"/>
    </source>
</evidence>
<evidence type="ECO:0000313" key="3">
    <source>
        <dbReference type="Proteomes" id="UP000326924"/>
    </source>
</evidence>
<organism evidence="2 3">
    <name type="scientific">Sphaerosporella brunnea</name>
    <dbReference type="NCBI Taxonomy" id="1250544"/>
    <lineage>
        <taxon>Eukaryota</taxon>
        <taxon>Fungi</taxon>
        <taxon>Dikarya</taxon>
        <taxon>Ascomycota</taxon>
        <taxon>Pezizomycotina</taxon>
        <taxon>Pezizomycetes</taxon>
        <taxon>Pezizales</taxon>
        <taxon>Pyronemataceae</taxon>
        <taxon>Sphaerosporella</taxon>
    </lineage>
</organism>
<evidence type="ECO:0008006" key="4">
    <source>
        <dbReference type="Google" id="ProtNLM"/>
    </source>
</evidence>
<keyword evidence="1" id="KW-0732">Signal</keyword>
<keyword evidence="3" id="KW-1185">Reference proteome</keyword>